<dbReference type="Proteomes" id="UP000054477">
    <property type="component" value="Unassembled WGS sequence"/>
</dbReference>
<evidence type="ECO:0008006" key="4">
    <source>
        <dbReference type="Google" id="ProtNLM"/>
    </source>
</evidence>
<proteinExistence type="predicted"/>
<protein>
    <recommendedName>
        <fullName evidence="4">UvrD-like helicase ATP-binding domain-containing protein</fullName>
    </recommendedName>
</protein>
<dbReference type="OrthoDB" id="3156807at2759"/>
<dbReference type="EMBL" id="KN838594">
    <property type="protein sequence ID" value="KIK02330.1"/>
    <property type="molecule type" value="Genomic_DNA"/>
</dbReference>
<dbReference type="SUPFAM" id="SSF52540">
    <property type="entry name" value="P-loop containing nucleoside triphosphate hydrolases"/>
    <property type="match status" value="1"/>
</dbReference>
<organism evidence="2 3">
    <name type="scientific">Laccaria amethystina LaAM-08-1</name>
    <dbReference type="NCBI Taxonomy" id="1095629"/>
    <lineage>
        <taxon>Eukaryota</taxon>
        <taxon>Fungi</taxon>
        <taxon>Dikarya</taxon>
        <taxon>Basidiomycota</taxon>
        <taxon>Agaricomycotina</taxon>
        <taxon>Agaricomycetes</taxon>
        <taxon>Agaricomycetidae</taxon>
        <taxon>Agaricales</taxon>
        <taxon>Agaricineae</taxon>
        <taxon>Hydnangiaceae</taxon>
        <taxon>Laccaria</taxon>
    </lineage>
</organism>
<dbReference type="InterPro" id="IPR039904">
    <property type="entry name" value="TRANK1"/>
</dbReference>
<dbReference type="PANTHER" id="PTHR21529">
    <property type="entry name" value="MAMMARY TURMOR VIRUS RECEPTOR HOMOLOG 1, 2 MTVR1, 2"/>
    <property type="match status" value="1"/>
</dbReference>
<evidence type="ECO:0000256" key="1">
    <source>
        <dbReference type="SAM" id="MobiDB-lite"/>
    </source>
</evidence>
<evidence type="ECO:0000313" key="3">
    <source>
        <dbReference type="Proteomes" id="UP000054477"/>
    </source>
</evidence>
<accession>A0A0C9WTH1</accession>
<dbReference type="STRING" id="1095629.A0A0C9WTH1"/>
<dbReference type="PANTHER" id="PTHR21529:SF4">
    <property type="entry name" value="TPR AND ANKYRIN REPEAT-CONTAINING PROTEIN 1"/>
    <property type="match status" value="1"/>
</dbReference>
<evidence type="ECO:0000313" key="2">
    <source>
        <dbReference type="EMBL" id="KIK02330.1"/>
    </source>
</evidence>
<name>A0A0C9WTH1_9AGAR</name>
<gene>
    <name evidence="2" type="ORF">K443DRAFT_131916</name>
</gene>
<sequence>MFAANEESSNLCGSWLRSEHLVSIDAIQQALEELPVGLLDERQSEGFLQELLSASVDTRPILELVLSAGNWSKRLATSILDTFPQSAKTFSQSSCHLVLDRLSLFLLFLPHTFDRGVIELLSSNRVLVEMAPQVLMALASMSFSSDDQDGSDMEIDDNMSFFKPKREAQRQRKRAKRMMAKRTITLNPKPFEAMGLSIPSNARDANEQIMGILDDQKGILKFYLATLQDSEVAATIQRGFIPVEATGDTPPTDTIKERQQPVLHADGEVGVDTPAAFPMVQPMKAELSNGHFSDDNQKRLNGTNTEIPIYEAKMTRDSRLVYQVDCIPEYDTDLSRFLEFILTPSLTSGFGIQWGTNSEERALLNSVHVSQVQKMSSDLVVIGIIADLDVAHVFNVTKATPLNAVRTFDQQATGRLVTYDVFLRSYWPHFSQSLTKGLDPSLVFSELIGVIQGSEESLSHESRFLNKSEYENLSHRAQYAFANQRDVVYSIFSSFRKHKSLCGDYDAADRTHNILKAIEAVGIPGPKIDYLYVDEAQDNLLIDALLLRSLCRNPDGLFWAGDTAQTISVGSSFRFNDLKAFLFRLEKRRGSMTADRQPTQEVPRTFQLAINYRSHGGIVNCAHSVIELITEFWPYAIDVLAREQGVVDGSKPVFFSGWDRETVRYEQFLFGASGSRIEFGAQQCILVRDESARDELREQVGEIGLIMFVKYSSLAERRLTMHNRTLYESKGLEFDDVLLYKFFEDSSADLSQWRVVLNQLGDEQNLDVPAPRFDDTRHAGVCSEIFWTSKNQIQNCTPGTDVPRLAVSSSPQEWEKSGRTLFQNKRYLQAMHCFERAGLNREVSVSRTYYLREQARATPTTGSRQALELRQSAFSIAAEAFLQCGVTATGAKEKKVYFRNAGDCFEHAGNDCKAAQAYVEAREFGLAVKLYRKCGMFDEAVDVVTTHREYIEADVTENLLDVARLFYFNRNELEYIFFFSDSWLHLGDFKRQQQYILRRAGCWKQSGSSWKTRKTKERYVAGTSVFLKGSGNISPLVLNIPKLSLVDSSASDELAMFQAVASCDLIQLRALGQNFASRKEAMPALLCFDHYFQNFPRIIVMEATEISTILADFLSYCSMLREVAISPDPCNNPDIQKLFGFQASTENIFLLPEGTYLHQSFLALRAAMGVSEQGALVTEWDLSRNFKDCLFTRIRNRIKEENDICRRTQAFTPCLPFVINDVCNRLQCPRQHIHYTSCTPAWYNVQVRIHLQQILIFHNLHSVQFDVQERHRQHRFWINRLYETLNPSIYYLGTLANLDVALIKEAQKAVEVVKRWCRDLLYSPTRPVARLLTTVYQTANLCLFLDKQSAREYIHRAPILDVFAHLPQYRREINGRKGPCVVNEMMRFLQGADEVFIPAGLCFVRHLLTDSVPIDINVLCDAIDFLCGAIVLVRKDFVLHNVTLPRSWFITLLRRIKKDKKRPANLMLNVLLISVKLLVERLQSGLSSGHLLFENTDLSELPAIRVVFLTRVCKAICLVGYNVNHDDLREDIVGILSPVRTGWPHYLNEWYARARNWKQLAQAVHHSTTESSLDELIQLYDDSKKPGRYEAPQGVRRVFFKTIEDVPRLLSDASTPSFLSSLRPDAPTFVPRARQNATPDTKDQRDNPGEFEVDIEEPDVEHMDVLNPNNFVESIASTAVPVEHKPPSAEQIHAARVFQVAYRRAMSRRRKMVKTAAEASRASLFDAFLAESKTMEWPHNYYRLLFLGPLTHVLVCLGGVQSYAAGAKEKAKKRWSTASHQELEDIGKRRTELTGIFRDAQRLYKDLQPQSELHRRRDLNELKARVLEVEMLLGRVPPGACRDVREDLDLGLKAIVAIKQPLKAKPKPELCMDDDVEYIG</sequence>
<feature type="region of interest" description="Disordered" evidence="1">
    <location>
        <begin position="1624"/>
        <end position="1650"/>
    </location>
</feature>
<keyword evidence="3" id="KW-1185">Reference proteome</keyword>
<reference evidence="2 3" key="1">
    <citation type="submission" date="2014-04" db="EMBL/GenBank/DDBJ databases">
        <authorList>
            <consortium name="DOE Joint Genome Institute"/>
            <person name="Kuo A."/>
            <person name="Kohler A."/>
            <person name="Nagy L.G."/>
            <person name="Floudas D."/>
            <person name="Copeland A."/>
            <person name="Barry K.W."/>
            <person name="Cichocki N."/>
            <person name="Veneault-Fourrey C."/>
            <person name="LaButti K."/>
            <person name="Lindquist E.A."/>
            <person name="Lipzen A."/>
            <person name="Lundell T."/>
            <person name="Morin E."/>
            <person name="Murat C."/>
            <person name="Sun H."/>
            <person name="Tunlid A."/>
            <person name="Henrissat B."/>
            <person name="Grigoriev I.V."/>
            <person name="Hibbett D.S."/>
            <person name="Martin F."/>
            <person name="Nordberg H.P."/>
            <person name="Cantor M.N."/>
            <person name="Hua S.X."/>
        </authorList>
    </citation>
    <scope>NUCLEOTIDE SEQUENCE [LARGE SCALE GENOMIC DNA]</scope>
    <source>
        <strain evidence="2 3">LaAM-08-1</strain>
    </source>
</reference>
<dbReference type="HOGENOM" id="CLU_001378_0_0_1"/>
<reference evidence="3" key="2">
    <citation type="submission" date="2015-01" db="EMBL/GenBank/DDBJ databases">
        <title>Evolutionary Origins and Diversification of the Mycorrhizal Mutualists.</title>
        <authorList>
            <consortium name="DOE Joint Genome Institute"/>
            <consortium name="Mycorrhizal Genomics Consortium"/>
            <person name="Kohler A."/>
            <person name="Kuo A."/>
            <person name="Nagy L.G."/>
            <person name="Floudas D."/>
            <person name="Copeland A."/>
            <person name="Barry K.W."/>
            <person name="Cichocki N."/>
            <person name="Veneault-Fourrey C."/>
            <person name="LaButti K."/>
            <person name="Lindquist E.A."/>
            <person name="Lipzen A."/>
            <person name="Lundell T."/>
            <person name="Morin E."/>
            <person name="Murat C."/>
            <person name="Riley R."/>
            <person name="Ohm R."/>
            <person name="Sun H."/>
            <person name="Tunlid A."/>
            <person name="Henrissat B."/>
            <person name="Grigoriev I.V."/>
            <person name="Hibbett D.S."/>
            <person name="Martin F."/>
        </authorList>
    </citation>
    <scope>NUCLEOTIDE SEQUENCE [LARGE SCALE GENOMIC DNA]</scope>
    <source>
        <strain evidence="3">LaAM-08-1</strain>
    </source>
</reference>
<dbReference type="InterPro" id="IPR027417">
    <property type="entry name" value="P-loop_NTPase"/>
</dbReference>
<dbReference type="Gene3D" id="3.40.50.300">
    <property type="entry name" value="P-loop containing nucleotide triphosphate hydrolases"/>
    <property type="match status" value="1"/>
</dbReference>